<accession>A0A1I8PRD4</accession>
<dbReference type="Gene3D" id="3.40.1800.20">
    <property type="match status" value="1"/>
</dbReference>
<keyword evidence="2" id="KW-0479">Metal-binding</keyword>
<feature type="binding site" evidence="2">
    <location>
        <position position="11"/>
    </location>
    <ligand>
        <name>Zn(2+)</name>
        <dbReference type="ChEBI" id="CHEBI:29105"/>
    </ligand>
</feature>
<feature type="compositionally biased region" description="Polar residues" evidence="3">
    <location>
        <begin position="142"/>
        <end position="163"/>
    </location>
</feature>
<dbReference type="OrthoDB" id="1095242at2759"/>
<dbReference type="PROSITE" id="PS51915">
    <property type="entry name" value="ZAD"/>
    <property type="match status" value="1"/>
</dbReference>
<dbReference type="VEuPathDB" id="VectorBase:SCAU010414"/>
<evidence type="ECO:0000259" key="5">
    <source>
        <dbReference type="PROSITE" id="PS51915"/>
    </source>
</evidence>
<keyword evidence="2" id="KW-0862">Zinc</keyword>
<organism evidence="6 7">
    <name type="scientific">Stomoxys calcitrans</name>
    <name type="common">Stable fly</name>
    <name type="synonym">Conops calcitrans</name>
    <dbReference type="NCBI Taxonomy" id="35570"/>
    <lineage>
        <taxon>Eukaryota</taxon>
        <taxon>Metazoa</taxon>
        <taxon>Ecdysozoa</taxon>
        <taxon>Arthropoda</taxon>
        <taxon>Hexapoda</taxon>
        <taxon>Insecta</taxon>
        <taxon>Pterygota</taxon>
        <taxon>Neoptera</taxon>
        <taxon>Endopterygota</taxon>
        <taxon>Diptera</taxon>
        <taxon>Brachycera</taxon>
        <taxon>Muscomorpha</taxon>
        <taxon>Muscoidea</taxon>
        <taxon>Muscidae</taxon>
        <taxon>Stomoxys</taxon>
    </lineage>
</organism>
<evidence type="ECO:0000259" key="4">
    <source>
        <dbReference type="PROSITE" id="PS50157"/>
    </source>
</evidence>
<sequence>MKLIMELAASCRTCMEENRRYYEIHDSVDETHTIVEMLSELVPQINIREEDDIEFSSLICETCVDQLIASFAFHRLCIETDTRLRELIIKPVEQMVVEQQNDGESSMEGFEENSEVKIEYVDEFHMRDDEVSDATDSDFSEESNQTHYEGEENNQPDPNSDENLITRETDDEEFKIAMPLKIIKINEFKRFSCTDCGKIYDRMSRIQQHLEKKHKYNLDDIKMFMQFCEDNITHETKFGRKNLTSMSAKERKKYVGSREFPCEINRILVKFVCVVAPI</sequence>
<evidence type="ECO:0000256" key="3">
    <source>
        <dbReference type="SAM" id="MobiDB-lite"/>
    </source>
</evidence>
<feature type="domain" description="C2H2-type" evidence="4">
    <location>
        <begin position="191"/>
        <end position="214"/>
    </location>
</feature>
<evidence type="ECO:0000256" key="2">
    <source>
        <dbReference type="PROSITE-ProRule" id="PRU01263"/>
    </source>
</evidence>
<reference evidence="6" key="1">
    <citation type="submission" date="2020-05" db="UniProtKB">
        <authorList>
            <consortium name="EnsemblMetazoa"/>
        </authorList>
    </citation>
    <scope>IDENTIFICATION</scope>
    <source>
        <strain evidence="6">USDA</strain>
    </source>
</reference>
<dbReference type="Proteomes" id="UP000095300">
    <property type="component" value="Unassembled WGS sequence"/>
</dbReference>
<evidence type="ECO:0000256" key="1">
    <source>
        <dbReference type="PROSITE-ProRule" id="PRU00042"/>
    </source>
</evidence>
<dbReference type="PROSITE" id="PS50157">
    <property type="entry name" value="ZINC_FINGER_C2H2_2"/>
    <property type="match status" value="1"/>
</dbReference>
<feature type="compositionally biased region" description="Acidic residues" evidence="3">
    <location>
        <begin position="131"/>
        <end position="141"/>
    </location>
</feature>
<evidence type="ECO:0000313" key="6">
    <source>
        <dbReference type="EnsemblMetazoa" id="SCAU010414-PB"/>
    </source>
</evidence>
<feature type="domain" description="ZAD" evidence="5">
    <location>
        <begin position="9"/>
        <end position="87"/>
    </location>
</feature>
<feature type="region of interest" description="Disordered" evidence="3">
    <location>
        <begin position="131"/>
        <end position="164"/>
    </location>
</feature>
<dbReference type="InterPro" id="IPR012934">
    <property type="entry name" value="Znf_AD"/>
</dbReference>
<dbReference type="SMART" id="SM00868">
    <property type="entry name" value="zf-AD"/>
    <property type="match status" value="1"/>
</dbReference>
<dbReference type="InterPro" id="IPR013087">
    <property type="entry name" value="Znf_C2H2_type"/>
</dbReference>
<feature type="binding site" evidence="2">
    <location>
        <position position="63"/>
    </location>
    <ligand>
        <name>Zn(2+)</name>
        <dbReference type="ChEBI" id="CHEBI:29105"/>
    </ligand>
</feature>
<dbReference type="GO" id="GO:0008270">
    <property type="term" value="F:zinc ion binding"/>
    <property type="evidence" value="ECO:0007669"/>
    <property type="project" value="UniProtKB-UniRule"/>
</dbReference>
<protein>
    <submittedName>
        <fullName evidence="6">Uncharacterized protein</fullName>
    </submittedName>
</protein>
<dbReference type="Pfam" id="PF07776">
    <property type="entry name" value="zf-AD"/>
    <property type="match status" value="1"/>
</dbReference>
<dbReference type="PROSITE" id="PS00028">
    <property type="entry name" value="ZINC_FINGER_C2H2_1"/>
    <property type="match status" value="1"/>
</dbReference>
<keyword evidence="7" id="KW-1185">Reference proteome</keyword>
<gene>
    <name evidence="6" type="primary">106085404</name>
</gene>
<name>A0A1I8PRD4_STOCA</name>
<dbReference type="EnsemblMetazoa" id="SCAU010414-RB">
    <property type="protein sequence ID" value="SCAU010414-PB"/>
    <property type="gene ID" value="SCAU010414"/>
</dbReference>
<keyword evidence="1" id="KW-0863">Zinc-finger</keyword>
<feature type="binding site" evidence="2">
    <location>
        <position position="60"/>
    </location>
    <ligand>
        <name>Zn(2+)</name>
        <dbReference type="ChEBI" id="CHEBI:29105"/>
    </ligand>
</feature>
<proteinExistence type="predicted"/>
<dbReference type="AlphaFoldDB" id="A0A1I8PRD4"/>
<feature type="binding site" evidence="2">
    <location>
        <position position="14"/>
    </location>
    <ligand>
        <name>Zn(2+)</name>
        <dbReference type="ChEBI" id="CHEBI:29105"/>
    </ligand>
</feature>
<dbReference type="SUPFAM" id="SSF57716">
    <property type="entry name" value="Glucocorticoid receptor-like (DNA-binding domain)"/>
    <property type="match status" value="1"/>
</dbReference>
<dbReference type="GO" id="GO:0005634">
    <property type="term" value="C:nucleus"/>
    <property type="evidence" value="ECO:0007669"/>
    <property type="project" value="InterPro"/>
</dbReference>
<evidence type="ECO:0000313" key="7">
    <source>
        <dbReference type="Proteomes" id="UP000095300"/>
    </source>
</evidence>